<proteinExistence type="predicted"/>
<dbReference type="EMBL" id="MN095771">
    <property type="protein sequence ID" value="QFR56167.1"/>
    <property type="molecule type" value="Genomic_DNA"/>
</dbReference>
<evidence type="ECO:0000313" key="2">
    <source>
        <dbReference type="Proteomes" id="UP000326777"/>
    </source>
</evidence>
<dbReference type="Proteomes" id="UP000326777">
    <property type="component" value="Genome"/>
</dbReference>
<protein>
    <submittedName>
        <fullName evidence="1">Uncharacterized protein</fullName>
    </submittedName>
</protein>
<keyword evidence="2" id="KW-1185">Reference proteome</keyword>
<name>A0A5P8PHH7_9CAUD</name>
<organism evidence="1 2">
    <name type="scientific">Serratia phage Muldoon</name>
    <dbReference type="NCBI Taxonomy" id="2601678"/>
    <lineage>
        <taxon>Viruses</taxon>
        <taxon>Duplodnaviria</taxon>
        <taxon>Heunggongvirae</taxon>
        <taxon>Uroviricota</taxon>
        <taxon>Caudoviricetes</taxon>
        <taxon>Muldoonvirus</taxon>
        <taxon>Muldoonvirus muldoon</taxon>
    </lineage>
</organism>
<reference evidence="2" key="1">
    <citation type="submission" date="2019-06" db="EMBL/GenBank/DDBJ databases">
        <title>Complete genome sequence of Serratia marcescens phage Muldoon.</title>
        <authorList>
            <person name="Campbell S."/>
            <person name="Atkinson C."/>
            <person name="Moreland R."/>
            <person name="Liu M."/>
            <person name="Ramsey J."/>
            <person name="Leavitt J."/>
        </authorList>
    </citation>
    <scope>NUCLEOTIDE SEQUENCE [LARGE SCALE GENOMIC DNA]</scope>
</reference>
<evidence type="ECO:0000313" key="1">
    <source>
        <dbReference type="EMBL" id="QFR56167.1"/>
    </source>
</evidence>
<sequence>MTRDEFRIKLESKGCTVLLVENPVQNIICGNTEVTVLMRSLRTQNVDEVVNFLGKSASIVFLYKVEETVAGTIIRGNYITK</sequence>
<gene>
    <name evidence="1" type="ORF">CPT_Muldoon_216</name>
</gene>
<accession>A0A5P8PHH7</accession>